<keyword evidence="4" id="KW-1185">Reference proteome</keyword>
<sequence length="292" mass="31674">MTEERDASAGTPGPPEASTEPAQEPRPARSDRVRALVRRLSPAGPPAGRWFAGVLAAVVTAMLTAWLLAWGLLPGRPPPPPPDPDALPFTVAVRVGHEASDGWVVAPPLAEVPARPAWAGDWSRWAREAAGTPASRQYVYFTVQGVDEAQVTLTDLRVRVMTRRPALRGVFTAPGGGGPTAYRWVEANLDEDPPVLTAGLFDEGGASLPEHERKEIRFPYRVSLTDAETFLVIGHTVDCDCDWTVEVDWASRGRTGTVTVDDAGRPFRVTGTAGVQTECWTYPDGMEECRRR</sequence>
<accession>A0ABU2WWX0</accession>
<dbReference type="Proteomes" id="UP001180973">
    <property type="component" value="Unassembled WGS sequence"/>
</dbReference>
<evidence type="ECO:0000313" key="3">
    <source>
        <dbReference type="EMBL" id="MDT0530430.1"/>
    </source>
</evidence>
<organism evidence="3 4">
    <name type="scientific">Micromonospora reichwaldensis</name>
    <dbReference type="NCBI Taxonomy" id="3075516"/>
    <lineage>
        <taxon>Bacteria</taxon>
        <taxon>Bacillati</taxon>
        <taxon>Actinomycetota</taxon>
        <taxon>Actinomycetes</taxon>
        <taxon>Micromonosporales</taxon>
        <taxon>Micromonosporaceae</taxon>
        <taxon>Micromonospora</taxon>
    </lineage>
</organism>
<keyword evidence="2" id="KW-0812">Transmembrane</keyword>
<feature type="region of interest" description="Disordered" evidence="1">
    <location>
        <begin position="1"/>
        <end position="32"/>
    </location>
</feature>
<evidence type="ECO:0000313" key="4">
    <source>
        <dbReference type="Proteomes" id="UP001180973"/>
    </source>
</evidence>
<gene>
    <name evidence="3" type="ORF">RM555_15670</name>
</gene>
<dbReference type="EMBL" id="JAVRFL010000016">
    <property type="protein sequence ID" value="MDT0530430.1"/>
    <property type="molecule type" value="Genomic_DNA"/>
</dbReference>
<dbReference type="RefSeq" id="WP_311412429.1">
    <property type="nucleotide sequence ID" value="NZ_JAVRFL010000016.1"/>
</dbReference>
<feature type="transmembrane region" description="Helical" evidence="2">
    <location>
        <begin position="50"/>
        <end position="73"/>
    </location>
</feature>
<reference evidence="3" key="1">
    <citation type="submission" date="2023-09" db="EMBL/GenBank/DDBJ databases">
        <title>30 novel species of actinomycetes from the DSMZ collection.</title>
        <authorList>
            <person name="Nouioui I."/>
        </authorList>
    </citation>
    <scope>NUCLEOTIDE SEQUENCE</scope>
    <source>
        <strain evidence="3">DSM 115977</strain>
    </source>
</reference>
<keyword evidence="2" id="KW-0472">Membrane</keyword>
<proteinExistence type="predicted"/>
<evidence type="ECO:0000256" key="2">
    <source>
        <dbReference type="SAM" id="Phobius"/>
    </source>
</evidence>
<protein>
    <submittedName>
        <fullName evidence="3">Uncharacterized protein</fullName>
    </submittedName>
</protein>
<comment type="caution">
    <text evidence="3">The sequence shown here is derived from an EMBL/GenBank/DDBJ whole genome shotgun (WGS) entry which is preliminary data.</text>
</comment>
<evidence type="ECO:0000256" key="1">
    <source>
        <dbReference type="SAM" id="MobiDB-lite"/>
    </source>
</evidence>
<name>A0ABU2WWX0_9ACTN</name>
<keyword evidence="2" id="KW-1133">Transmembrane helix</keyword>